<gene>
    <name evidence="1" type="ORF">FIBSPDRAFT_1050226</name>
</gene>
<dbReference type="AlphaFoldDB" id="A0A166B281"/>
<keyword evidence="2" id="KW-1185">Reference proteome</keyword>
<dbReference type="Proteomes" id="UP000076532">
    <property type="component" value="Unassembled WGS sequence"/>
</dbReference>
<accession>A0A166B281</accession>
<protein>
    <submittedName>
        <fullName evidence="1">Uncharacterized protein</fullName>
    </submittedName>
</protein>
<proteinExistence type="predicted"/>
<evidence type="ECO:0000313" key="1">
    <source>
        <dbReference type="EMBL" id="KZP12202.1"/>
    </source>
</evidence>
<organism evidence="1 2">
    <name type="scientific">Athelia psychrophila</name>
    <dbReference type="NCBI Taxonomy" id="1759441"/>
    <lineage>
        <taxon>Eukaryota</taxon>
        <taxon>Fungi</taxon>
        <taxon>Dikarya</taxon>
        <taxon>Basidiomycota</taxon>
        <taxon>Agaricomycotina</taxon>
        <taxon>Agaricomycetes</taxon>
        <taxon>Agaricomycetidae</taxon>
        <taxon>Atheliales</taxon>
        <taxon>Atheliaceae</taxon>
        <taxon>Athelia</taxon>
    </lineage>
</organism>
<sequence length="182" mass="19891">MRERGRLCGRAASAQLEGRQTLCEILHSEDACLSPLSPAWNSKMVLVSEDSALLGSSPNSTLAHRRSRGSFVAERGQSYRQLDAVVDSDGRDLATKFPERDEAVVPISASTHVNLAKKHKTFRGPPLPALHHPNIAHLGLKVHARSLLLESGLSQTLSDLPPREIGCCEHAPTWTLLPPIYH</sequence>
<name>A0A166B281_9AGAM</name>
<dbReference type="EMBL" id="KV417651">
    <property type="protein sequence ID" value="KZP12202.1"/>
    <property type="molecule type" value="Genomic_DNA"/>
</dbReference>
<reference evidence="1 2" key="1">
    <citation type="journal article" date="2016" name="Mol. Biol. Evol.">
        <title>Comparative Genomics of Early-Diverging Mushroom-Forming Fungi Provides Insights into the Origins of Lignocellulose Decay Capabilities.</title>
        <authorList>
            <person name="Nagy L.G."/>
            <person name="Riley R."/>
            <person name="Tritt A."/>
            <person name="Adam C."/>
            <person name="Daum C."/>
            <person name="Floudas D."/>
            <person name="Sun H."/>
            <person name="Yadav J.S."/>
            <person name="Pangilinan J."/>
            <person name="Larsson K.H."/>
            <person name="Matsuura K."/>
            <person name="Barry K."/>
            <person name="Labutti K."/>
            <person name="Kuo R."/>
            <person name="Ohm R.A."/>
            <person name="Bhattacharya S.S."/>
            <person name="Shirouzu T."/>
            <person name="Yoshinaga Y."/>
            <person name="Martin F.M."/>
            <person name="Grigoriev I.V."/>
            <person name="Hibbett D.S."/>
        </authorList>
    </citation>
    <scope>NUCLEOTIDE SEQUENCE [LARGE SCALE GENOMIC DNA]</scope>
    <source>
        <strain evidence="1 2">CBS 109695</strain>
    </source>
</reference>
<evidence type="ECO:0000313" key="2">
    <source>
        <dbReference type="Proteomes" id="UP000076532"/>
    </source>
</evidence>